<organism evidence="9 10">
    <name type="scientific">Roseovarius pacificus</name>
    <dbReference type="NCBI Taxonomy" id="337701"/>
    <lineage>
        <taxon>Bacteria</taxon>
        <taxon>Pseudomonadati</taxon>
        <taxon>Pseudomonadota</taxon>
        <taxon>Alphaproteobacteria</taxon>
        <taxon>Rhodobacterales</taxon>
        <taxon>Roseobacteraceae</taxon>
        <taxon>Roseovarius</taxon>
    </lineage>
</organism>
<protein>
    <submittedName>
        <fullName evidence="9">FMN-dependent oxidoreductase, nitrilotriacetate monooxygenase family</fullName>
    </submittedName>
</protein>
<keyword evidence="10" id="KW-1185">Reference proteome</keyword>
<dbReference type="PANTHER" id="PTHR30011">
    <property type="entry name" value="ALKANESULFONATE MONOOXYGENASE-RELATED"/>
    <property type="match status" value="1"/>
</dbReference>
<dbReference type="AlphaFoldDB" id="A0A1M7BCZ5"/>
<dbReference type="InterPro" id="IPR051260">
    <property type="entry name" value="Diverse_substr_monoxygenases"/>
</dbReference>
<feature type="binding site" evidence="6">
    <location>
        <position position="148"/>
    </location>
    <ligand>
        <name>FMN</name>
        <dbReference type="ChEBI" id="CHEBI:58210"/>
    </ligand>
</feature>
<dbReference type="PIRSF" id="PIRSF000337">
    <property type="entry name" value="NTA_MOA"/>
    <property type="match status" value="1"/>
</dbReference>
<keyword evidence="1 6" id="KW-0285">Flavoprotein</keyword>
<keyword evidence="2 6" id="KW-0288">FMN</keyword>
<dbReference type="OrthoDB" id="9779442at2"/>
<feature type="binding site" evidence="6">
    <location>
        <position position="57"/>
    </location>
    <ligand>
        <name>FMN</name>
        <dbReference type="ChEBI" id="CHEBI:58210"/>
    </ligand>
</feature>
<dbReference type="NCBIfam" id="TIGR03860">
    <property type="entry name" value="FMN_nitrolo"/>
    <property type="match status" value="1"/>
</dbReference>
<sequence length="448" mass="48951">MKNGKKMHIGTLMTWAGTHVGGWRMPDAEHGGEDLDVVVRCAQIAERGKLDFVFFADGLATSLDFHPSSMLHLEPLTLLGALAVSTSHIGLAATVSTTYSEPYNVARMLASIDHMSKGRAGWNVVTGSQPEAAANFSKEKHPPHAERYAVAEEYLSVAKGLWDTWEEGAVVADKATGQYIEPSKMHVLDHTGAYFKVRGPLNITRPPQGYPVILQAGASEAGLNFAARTAEVVFASQQDIDEAIAFAEDLRDRCEKAGRPRDAIKILPGLAVVLGETQEDARNKLNEMSTLVDPVAAMKVLSDRLGEDMSRYSLDEPVAELPESTLMQGHARVLTSMARRKNLTLRELRDLACVATGHRVAFGTPEEIADDMEEWFRRGAADGFMIKTAYLPAPLDEFVDQVIPILQKRGLFREEYEGTTLRDHLGLPRPAHPGARSEAAITTDAPAD</sequence>
<evidence type="ECO:0000256" key="2">
    <source>
        <dbReference type="ARBA" id="ARBA00022643"/>
    </source>
</evidence>
<dbReference type="STRING" id="337701.SAMN05444398_103178"/>
<reference evidence="9 10" key="1">
    <citation type="submission" date="2016-11" db="EMBL/GenBank/DDBJ databases">
        <authorList>
            <person name="Jaros S."/>
            <person name="Januszkiewicz K."/>
            <person name="Wedrychowicz H."/>
        </authorList>
    </citation>
    <scope>NUCLEOTIDE SEQUENCE [LARGE SCALE GENOMIC DNA]</scope>
    <source>
        <strain evidence="9 10">DSM 29589</strain>
    </source>
</reference>
<gene>
    <name evidence="9" type="ORF">SAMN05444398_103178</name>
</gene>
<dbReference type="InterPro" id="IPR016215">
    <property type="entry name" value="NTA_MOA"/>
</dbReference>
<feature type="binding site" evidence="6">
    <location>
        <position position="144"/>
    </location>
    <ligand>
        <name>FMN</name>
        <dbReference type="ChEBI" id="CHEBI:58210"/>
    </ligand>
</feature>
<dbReference type="Pfam" id="PF00296">
    <property type="entry name" value="Bac_luciferase"/>
    <property type="match status" value="1"/>
</dbReference>
<feature type="domain" description="Luciferase-like" evidence="8">
    <location>
        <begin position="21"/>
        <end position="380"/>
    </location>
</feature>
<dbReference type="Gene3D" id="3.20.20.30">
    <property type="entry name" value="Luciferase-like domain"/>
    <property type="match status" value="1"/>
</dbReference>
<proteinExistence type="inferred from homology"/>
<name>A0A1M7BCZ5_9RHOB</name>
<dbReference type="EMBL" id="FRBR01000003">
    <property type="protein sequence ID" value="SHL52791.1"/>
    <property type="molecule type" value="Genomic_DNA"/>
</dbReference>
<evidence type="ECO:0000313" key="9">
    <source>
        <dbReference type="EMBL" id="SHL52791.1"/>
    </source>
</evidence>
<evidence type="ECO:0000256" key="5">
    <source>
        <dbReference type="ARBA" id="ARBA00033748"/>
    </source>
</evidence>
<feature type="binding site" evidence="6">
    <location>
        <position position="94"/>
    </location>
    <ligand>
        <name>FMN</name>
        <dbReference type="ChEBI" id="CHEBI:58210"/>
    </ligand>
</feature>
<dbReference type="SUPFAM" id="SSF51679">
    <property type="entry name" value="Bacterial luciferase-like"/>
    <property type="match status" value="1"/>
</dbReference>
<evidence type="ECO:0000256" key="6">
    <source>
        <dbReference type="PIRSR" id="PIRSR000337-1"/>
    </source>
</evidence>
<evidence type="ECO:0000256" key="3">
    <source>
        <dbReference type="ARBA" id="ARBA00023002"/>
    </source>
</evidence>
<dbReference type="InterPro" id="IPR011251">
    <property type="entry name" value="Luciferase-like_dom"/>
</dbReference>
<dbReference type="GO" id="GO:0016705">
    <property type="term" value="F:oxidoreductase activity, acting on paired donors, with incorporation or reduction of molecular oxygen"/>
    <property type="evidence" value="ECO:0007669"/>
    <property type="project" value="InterPro"/>
</dbReference>
<evidence type="ECO:0000256" key="7">
    <source>
        <dbReference type="SAM" id="MobiDB-lite"/>
    </source>
</evidence>
<dbReference type="Proteomes" id="UP000183974">
    <property type="component" value="Unassembled WGS sequence"/>
</dbReference>
<comment type="similarity">
    <text evidence="5">Belongs to the NtaA/SnaA/DszA monooxygenase family.</text>
</comment>
<dbReference type="CDD" id="cd01095">
    <property type="entry name" value="Nitrilotriacetate_monoxgenase"/>
    <property type="match status" value="1"/>
</dbReference>
<keyword evidence="3" id="KW-0560">Oxidoreductase</keyword>
<feature type="binding site" evidence="6">
    <location>
        <position position="219"/>
    </location>
    <ligand>
        <name>FMN</name>
        <dbReference type="ChEBI" id="CHEBI:58210"/>
    </ligand>
</feature>
<evidence type="ECO:0000256" key="4">
    <source>
        <dbReference type="ARBA" id="ARBA00023033"/>
    </source>
</evidence>
<evidence type="ECO:0000256" key="1">
    <source>
        <dbReference type="ARBA" id="ARBA00022630"/>
    </source>
</evidence>
<dbReference type="PANTHER" id="PTHR30011:SF16">
    <property type="entry name" value="C2H2 FINGER DOMAIN TRANSCRIPTION FACTOR (EUROFUNG)-RELATED"/>
    <property type="match status" value="1"/>
</dbReference>
<accession>A0A1M7BCZ5</accession>
<evidence type="ECO:0000259" key="8">
    <source>
        <dbReference type="Pfam" id="PF00296"/>
    </source>
</evidence>
<evidence type="ECO:0000313" key="10">
    <source>
        <dbReference type="Proteomes" id="UP000183974"/>
    </source>
</evidence>
<keyword evidence="4 9" id="KW-0503">Monooxygenase</keyword>
<dbReference type="GO" id="GO:0004497">
    <property type="term" value="F:monooxygenase activity"/>
    <property type="evidence" value="ECO:0007669"/>
    <property type="project" value="UniProtKB-KW"/>
</dbReference>
<feature type="region of interest" description="Disordered" evidence="7">
    <location>
        <begin position="427"/>
        <end position="448"/>
    </location>
</feature>
<dbReference type="InterPro" id="IPR036661">
    <property type="entry name" value="Luciferase-like_sf"/>
</dbReference>